<evidence type="ECO:0000313" key="2">
    <source>
        <dbReference type="Proteomes" id="UP000061382"/>
    </source>
</evidence>
<geneLocation type="plasmid" evidence="1 2">
    <name>1</name>
</geneLocation>
<keyword evidence="1" id="KW-0614">Plasmid</keyword>
<dbReference type="Pfam" id="PF12875">
    <property type="entry name" value="DUF3826"/>
    <property type="match status" value="1"/>
</dbReference>
<sequence length="222" mass="24813">MKMYWLLFGILLTVGVPAFSQHIKKTKEEEAAYFNVVNQRAGKIVASMKLADSAKAKRVQSIIAQQYQDLNSIHERRDAQLKAVKSGAEEGKAILSKKSIEEKSDQDLSKLHTKYVAKLSAELTPAQVDQVKDGMTYGVVPITYKGYLAMLPDLAEAQKAQIMTWLVEAREHAMDAGSSEKKHQWFGKYKGKINNYLSAEGYDLKKAGDDWAKRQKAEASAN</sequence>
<dbReference type="InterPro" id="IPR024284">
    <property type="entry name" value="DUF3826"/>
</dbReference>
<dbReference type="Proteomes" id="UP000061382">
    <property type="component" value="Plasmid 1"/>
</dbReference>
<proteinExistence type="predicted"/>
<dbReference type="KEGG" id="rti:DC20_21445"/>
<keyword evidence="2" id="KW-1185">Reference proteome</keyword>
<reference evidence="1 2" key="1">
    <citation type="submission" date="2015-08" db="EMBL/GenBank/DDBJ databases">
        <title>Complete genome sequence of Rufibacter tibetensis strain 1351t, a radiation-resistant bacterium from tibet plateau.</title>
        <authorList>
            <person name="Dai J."/>
        </authorList>
    </citation>
    <scope>NUCLEOTIDE SEQUENCE [LARGE SCALE GENOMIC DNA]</scope>
    <source>
        <strain evidence="1 2">1351</strain>
        <plasmid evidence="1 2">1</plasmid>
    </source>
</reference>
<organism evidence="1 2">
    <name type="scientific">Rufibacter tibetensis</name>
    <dbReference type="NCBI Taxonomy" id="512763"/>
    <lineage>
        <taxon>Bacteria</taxon>
        <taxon>Pseudomonadati</taxon>
        <taxon>Bacteroidota</taxon>
        <taxon>Cytophagia</taxon>
        <taxon>Cytophagales</taxon>
        <taxon>Hymenobacteraceae</taxon>
        <taxon>Rufibacter</taxon>
    </lineage>
</organism>
<accession>A0A0P0CPI3</accession>
<gene>
    <name evidence="1" type="ORF">DC20_21445</name>
</gene>
<evidence type="ECO:0008006" key="3">
    <source>
        <dbReference type="Google" id="ProtNLM"/>
    </source>
</evidence>
<dbReference type="AlphaFoldDB" id="A0A0P0CPI3"/>
<dbReference type="EMBL" id="CP012644">
    <property type="protein sequence ID" value="ALJ01637.1"/>
    <property type="molecule type" value="Genomic_DNA"/>
</dbReference>
<evidence type="ECO:0000313" key="1">
    <source>
        <dbReference type="EMBL" id="ALJ01637.1"/>
    </source>
</evidence>
<protein>
    <recommendedName>
        <fullName evidence="3">DUF3826 domain-containing protein</fullName>
    </recommendedName>
</protein>
<name>A0A0P0CPI3_9BACT</name>
<dbReference type="PATRIC" id="fig|512763.3.peg.4713"/>